<evidence type="ECO:0000313" key="2">
    <source>
        <dbReference type="EMBL" id="PLW55724.1"/>
    </source>
</evidence>
<accession>A0A2N5W0F2</accession>
<comment type="caution">
    <text evidence="2">The sequence shown here is derived from an EMBL/GenBank/DDBJ whole genome shotgun (WGS) entry which is preliminary data.</text>
</comment>
<sequence length="308" mass="33351">MSCRLHPPVALVLDTYLTISHRFHYTDLISHSHSSCFNSWSIPVALFDDPTAPYKSIYIPPIYCINTMPSHPQSKEFSPLIYYPMSFPFLTQNIYNDLSHDRYPSKEMVSFDTVYVVPGNVILGSTHSKFAIGNKAIIVGYVDSFVHQSNYFVVQAILLSVSYGPQNLASSVSGAASGPSTRGIRSVMKCITGSNNTASTQLVISVSSGGQSSKPSTPTIGGRPQPFTPGHGSVAATPKASNTSPKASYSVKSSSKPVEDGEVLENNDIFVNTFPKDKGQNKRPADSSPTATPTGLSDSQKRFKQSRQ</sequence>
<name>A0A2N5W0F2_9BASI</name>
<dbReference type="Proteomes" id="UP000235388">
    <property type="component" value="Unassembled WGS sequence"/>
</dbReference>
<dbReference type="EMBL" id="PGCJ01000029">
    <property type="protein sequence ID" value="PLW55724.1"/>
    <property type="molecule type" value="Genomic_DNA"/>
</dbReference>
<organism evidence="2 3">
    <name type="scientific">Puccinia coronata f. sp. avenae</name>
    <dbReference type="NCBI Taxonomy" id="200324"/>
    <lineage>
        <taxon>Eukaryota</taxon>
        <taxon>Fungi</taxon>
        <taxon>Dikarya</taxon>
        <taxon>Basidiomycota</taxon>
        <taxon>Pucciniomycotina</taxon>
        <taxon>Pucciniomycetes</taxon>
        <taxon>Pucciniales</taxon>
        <taxon>Pucciniaceae</taxon>
        <taxon>Puccinia</taxon>
    </lineage>
</organism>
<feature type="compositionally biased region" description="Low complexity" evidence="1">
    <location>
        <begin position="244"/>
        <end position="256"/>
    </location>
</feature>
<evidence type="ECO:0000313" key="3">
    <source>
        <dbReference type="Proteomes" id="UP000235388"/>
    </source>
</evidence>
<protein>
    <submittedName>
        <fullName evidence="2">Uncharacterized protein</fullName>
    </submittedName>
</protein>
<gene>
    <name evidence="2" type="ORF">PCANC_04596</name>
</gene>
<dbReference type="AlphaFoldDB" id="A0A2N5W0F2"/>
<reference evidence="2 3" key="1">
    <citation type="submission" date="2017-11" db="EMBL/GenBank/DDBJ databases">
        <title>De novo assembly and phasing of dikaryotic genomes from two isolates of Puccinia coronata f. sp. avenae, the causal agent of oat crown rust.</title>
        <authorList>
            <person name="Miller M.E."/>
            <person name="Zhang Y."/>
            <person name="Omidvar V."/>
            <person name="Sperschneider J."/>
            <person name="Schwessinger B."/>
            <person name="Raley C."/>
            <person name="Palmer J.M."/>
            <person name="Garnica D."/>
            <person name="Upadhyaya N."/>
            <person name="Rathjen J."/>
            <person name="Taylor J.M."/>
            <person name="Park R.F."/>
            <person name="Dodds P.N."/>
            <person name="Hirsch C.D."/>
            <person name="Kianian S.F."/>
            <person name="Figueroa M."/>
        </authorList>
    </citation>
    <scope>NUCLEOTIDE SEQUENCE [LARGE SCALE GENOMIC DNA]</scope>
    <source>
        <strain evidence="2">12NC29</strain>
    </source>
</reference>
<evidence type="ECO:0000256" key="1">
    <source>
        <dbReference type="SAM" id="MobiDB-lite"/>
    </source>
</evidence>
<proteinExistence type="predicted"/>
<keyword evidence="3" id="KW-1185">Reference proteome</keyword>
<feature type="compositionally biased region" description="Polar residues" evidence="1">
    <location>
        <begin position="287"/>
        <end position="298"/>
    </location>
</feature>
<feature type="compositionally biased region" description="Basic and acidic residues" evidence="1">
    <location>
        <begin position="275"/>
        <end position="285"/>
    </location>
</feature>
<feature type="region of interest" description="Disordered" evidence="1">
    <location>
        <begin position="206"/>
        <end position="308"/>
    </location>
</feature>
<feature type="compositionally biased region" description="Low complexity" evidence="1">
    <location>
        <begin position="206"/>
        <end position="219"/>
    </location>
</feature>